<dbReference type="SUPFAM" id="SSF141694">
    <property type="entry name" value="AF2212/PG0164-like"/>
    <property type="match status" value="1"/>
</dbReference>
<dbReference type="InterPro" id="IPR015018">
    <property type="entry name" value="DUF1905"/>
</dbReference>
<dbReference type="EMBL" id="LYPB01000082">
    <property type="protein sequence ID" value="OAS15494.1"/>
    <property type="molecule type" value="Genomic_DNA"/>
</dbReference>
<evidence type="ECO:0000313" key="1">
    <source>
        <dbReference type="EMBL" id="OAS15494.1"/>
    </source>
</evidence>
<keyword evidence="2" id="KW-1185">Reference proteome</keyword>
<gene>
    <name evidence="1" type="ORF">A8708_13820</name>
</gene>
<dbReference type="Proteomes" id="UP000078454">
    <property type="component" value="Unassembled WGS sequence"/>
</dbReference>
<proteinExistence type="predicted"/>
<comment type="caution">
    <text evidence="1">The sequence shown here is derived from an EMBL/GenBank/DDBJ whole genome shotgun (WGS) entry which is preliminary data.</text>
</comment>
<organism evidence="1 2">
    <name type="scientific">Paenibacillus oryzisoli</name>
    <dbReference type="NCBI Taxonomy" id="1850517"/>
    <lineage>
        <taxon>Bacteria</taxon>
        <taxon>Bacillati</taxon>
        <taxon>Bacillota</taxon>
        <taxon>Bacilli</taxon>
        <taxon>Bacillales</taxon>
        <taxon>Paenibacillaceae</taxon>
        <taxon>Paenibacillus</taxon>
    </lineage>
</organism>
<dbReference type="AlphaFoldDB" id="A0A198A1Z4"/>
<dbReference type="RefSeq" id="WP_068668010.1">
    <property type="nucleotide sequence ID" value="NZ_LYPB01000082.1"/>
</dbReference>
<accession>A0A198A1Z4</accession>
<reference evidence="1 2" key="1">
    <citation type="submission" date="2016-05" db="EMBL/GenBank/DDBJ databases">
        <title>Paenibacillus sp. 1ZS3-15 nov., isolated from the rhizosphere soil.</title>
        <authorList>
            <person name="Zhang X.X."/>
            <person name="Zhang J."/>
        </authorList>
    </citation>
    <scope>NUCLEOTIDE SEQUENCE [LARGE SCALE GENOMIC DNA]</scope>
    <source>
        <strain evidence="1 2">1ZS3-15</strain>
    </source>
</reference>
<name>A0A198A1Z4_9BACL</name>
<dbReference type="InterPro" id="IPR037079">
    <property type="entry name" value="AF2212/PG0164-like_sf"/>
</dbReference>
<dbReference type="Pfam" id="PF08922">
    <property type="entry name" value="DUF1905"/>
    <property type="match status" value="1"/>
</dbReference>
<dbReference type="Pfam" id="PF13376">
    <property type="entry name" value="OmdA"/>
    <property type="match status" value="1"/>
</dbReference>
<sequence>MSVTFHTTVMKAHNKNATGISIPEEVMTTLAGGKKPSVSVTLNGYTYRTTIAVMGGEYLIPLSEAHRQASGLKADDPVEVTLALDLVPRTVEVPADLHSALSEVEGAVQRFEALAFSKRKEFVRQVEDAKTPETRLRRIANVVTQMSST</sequence>
<evidence type="ECO:0000313" key="2">
    <source>
        <dbReference type="Proteomes" id="UP000078454"/>
    </source>
</evidence>
<dbReference type="OrthoDB" id="2604865at2"/>
<dbReference type="STRING" id="1850517.A8708_13820"/>
<evidence type="ECO:0008006" key="3">
    <source>
        <dbReference type="Google" id="ProtNLM"/>
    </source>
</evidence>
<dbReference type="Gene3D" id="2.40.30.100">
    <property type="entry name" value="AF2212/PG0164-like"/>
    <property type="match status" value="1"/>
</dbReference>
<protein>
    <recommendedName>
        <fullName evidence="3">DUF1905 domain-containing protein</fullName>
    </recommendedName>
</protein>